<comment type="similarity">
    <text evidence="2 7">Belongs to the SNAP family.</text>
</comment>
<dbReference type="GO" id="GO:0005774">
    <property type="term" value="C:vacuolar membrane"/>
    <property type="evidence" value="ECO:0007669"/>
    <property type="project" value="TreeGrafter"/>
</dbReference>
<comment type="subcellular location">
    <subcellularLocation>
        <location evidence="1 7">Membrane</location>
        <topology evidence="1 7">Peripheral membrane protein</topology>
    </subcellularLocation>
</comment>
<dbReference type="InterPro" id="IPR011990">
    <property type="entry name" value="TPR-like_helical_dom_sf"/>
</dbReference>
<dbReference type="Proteomes" id="UP000054350">
    <property type="component" value="Unassembled WGS sequence"/>
</dbReference>
<name>A0A0L0SS67_ALLM3</name>
<dbReference type="PANTHER" id="PTHR13768">
    <property type="entry name" value="SOLUBLE NSF ATTACHMENT PROTEIN SNAP"/>
    <property type="match status" value="1"/>
</dbReference>
<evidence type="ECO:0000256" key="1">
    <source>
        <dbReference type="ARBA" id="ARBA00004170"/>
    </source>
</evidence>
<dbReference type="VEuPathDB" id="FungiDB:AMAG_10973"/>
<dbReference type="PANTHER" id="PTHR13768:SF8">
    <property type="entry name" value="ALPHA-SOLUBLE NSF ATTACHMENT PROTEIN"/>
    <property type="match status" value="1"/>
</dbReference>
<evidence type="ECO:0000313" key="9">
    <source>
        <dbReference type="EMBL" id="KNE65331.1"/>
    </source>
</evidence>
<evidence type="ECO:0000256" key="6">
    <source>
        <dbReference type="ARBA" id="ARBA00023136"/>
    </source>
</evidence>
<keyword evidence="5 7" id="KW-0653">Protein transport</keyword>
<dbReference type="eggNOG" id="KOG1586">
    <property type="taxonomic scope" value="Eukaryota"/>
</dbReference>
<evidence type="ECO:0000256" key="5">
    <source>
        <dbReference type="ARBA" id="ARBA00022927"/>
    </source>
</evidence>
<dbReference type="Pfam" id="PF14938">
    <property type="entry name" value="SNAP"/>
    <property type="match status" value="1"/>
</dbReference>
<dbReference type="GO" id="GO:0006886">
    <property type="term" value="P:intracellular protein transport"/>
    <property type="evidence" value="ECO:0007669"/>
    <property type="project" value="UniProtKB-UniRule"/>
</dbReference>
<dbReference type="OrthoDB" id="9984275at2759"/>
<evidence type="ECO:0000313" key="10">
    <source>
        <dbReference type="Proteomes" id="UP000054350"/>
    </source>
</evidence>
<evidence type="ECO:0000256" key="4">
    <source>
        <dbReference type="ARBA" id="ARBA00022892"/>
    </source>
</evidence>
<dbReference type="EMBL" id="GG745347">
    <property type="protein sequence ID" value="KNE65331.1"/>
    <property type="molecule type" value="Genomic_DNA"/>
</dbReference>
<dbReference type="GO" id="GO:0005483">
    <property type="term" value="F:soluble NSF attachment protein activity"/>
    <property type="evidence" value="ECO:0007669"/>
    <property type="project" value="TreeGrafter"/>
</dbReference>
<dbReference type="InterPro" id="IPR000744">
    <property type="entry name" value="NSF_attach"/>
</dbReference>
<protein>
    <recommendedName>
        <fullName evidence="11">Alpha-soluble NSF attachment protein</fullName>
    </recommendedName>
</protein>
<evidence type="ECO:0000256" key="3">
    <source>
        <dbReference type="ARBA" id="ARBA00022448"/>
    </source>
</evidence>
<feature type="coiled-coil region" evidence="8">
    <location>
        <begin position="121"/>
        <end position="181"/>
    </location>
</feature>
<dbReference type="FunFam" id="1.25.40.10:FF:000049">
    <property type="entry name" value="Alpha-soluble NSF attachment protein-like"/>
    <property type="match status" value="1"/>
</dbReference>
<dbReference type="STRING" id="578462.A0A0L0SS67"/>
<dbReference type="AlphaFoldDB" id="A0A0L0SS67"/>
<dbReference type="CDD" id="cd15832">
    <property type="entry name" value="SNAP"/>
    <property type="match status" value="1"/>
</dbReference>
<dbReference type="GO" id="GO:0035494">
    <property type="term" value="P:SNARE complex disassembly"/>
    <property type="evidence" value="ECO:0007669"/>
    <property type="project" value="TreeGrafter"/>
</dbReference>
<dbReference type="Gene3D" id="1.25.40.10">
    <property type="entry name" value="Tetratricopeptide repeat domain"/>
    <property type="match status" value="1"/>
</dbReference>
<keyword evidence="8" id="KW-0175">Coiled coil</keyword>
<evidence type="ECO:0000256" key="8">
    <source>
        <dbReference type="SAM" id="Coils"/>
    </source>
</evidence>
<dbReference type="OMA" id="EKAGNMY"/>
<organism evidence="9 10">
    <name type="scientific">Allomyces macrogynus (strain ATCC 38327)</name>
    <name type="common">Allomyces javanicus var. macrogynus</name>
    <dbReference type="NCBI Taxonomy" id="578462"/>
    <lineage>
        <taxon>Eukaryota</taxon>
        <taxon>Fungi</taxon>
        <taxon>Fungi incertae sedis</taxon>
        <taxon>Blastocladiomycota</taxon>
        <taxon>Blastocladiomycetes</taxon>
        <taxon>Blastocladiales</taxon>
        <taxon>Blastocladiaceae</taxon>
        <taxon>Allomyces</taxon>
    </lineage>
</organism>
<dbReference type="GO" id="GO:0031201">
    <property type="term" value="C:SNARE complex"/>
    <property type="evidence" value="ECO:0007669"/>
    <property type="project" value="TreeGrafter"/>
</dbReference>
<evidence type="ECO:0008006" key="11">
    <source>
        <dbReference type="Google" id="ProtNLM"/>
    </source>
</evidence>
<accession>A0A0L0SS67</accession>
<keyword evidence="3 7" id="KW-0813">Transport</keyword>
<comment type="function">
    <text evidence="7">Required for vesicular transport between the endoplasmic reticulum and the Golgi apparatus.</text>
</comment>
<dbReference type="PRINTS" id="PR00448">
    <property type="entry name" value="NSFATTACHMNT"/>
</dbReference>
<evidence type="ECO:0000256" key="7">
    <source>
        <dbReference type="RuleBase" id="RU367013"/>
    </source>
</evidence>
<keyword evidence="6 7" id="KW-0472">Membrane</keyword>
<reference evidence="10" key="2">
    <citation type="submission" date="2009-11" db="EMBL/GenBank/DDBJ databases">
        <title>The Genome Sequence of Allomyces macrogynus strain ATCC 38327.</title>
        <authorList>
            <consortium name="The Broad Institute Genome Sequencing Platform"/>
            <person name="Russ C."/>
            <person name="Cuomo C."/>
            <person name="Shea T."/>
            <person name="Young S.K."/>
            <person name="Zeng Q."/>
            <person name="Koehrsen M."/>
            <person name="Haas B."/>
            <person name="Borodovsky M."/>
            <person name="Guigo R."/>
            <person name="Alvarado L."/>
            <person name="Berlin A."/>
            <person name="Borenstein D."/>
            <person name="Chen Z."/>
            <person name="Engels R."/>
            <person name="Freedman E."/>
            <person name="Gellesch M."/>
            <person name="Goldberg J."/>
            <person name="Griggs A."/>
            <person name="Gujja S."/>
            <person name="Heiman D."/>
            <person name="Hepburn T."/>
            <person name="Howarth C."/>
            <person name="Jen D."/>
            <person name="Larson L."/>
            <person name="Lewis B."/>
            <person name="Mehta T."/>
            <person name="Park D."/>
            <person name="Pearson M."/>
            <person name="Roberts A."/>
            <person name="Saif S."/>
            <person name="Shenoy N."/>
            <person name="Sisk P."/>
            <person name="Stolte C."/>
            <person name="Sykes S."/>
            <person name="Walk T."/>
            <person name="White J."/>
            <person name="Yandava C."/>
            <person name="Burger G."/>
            <person name="Gray M.W."/>
            <person name="Holland P.W.H."/>
            <person name="King N."/>
            <person name="Lang F.B.F."/>
            <person name="Roger A.J."/>
            <person name="Ruiz-Trillo I."/>
            <person name="Lander E."/>
            <person name="Nusbaum C."/>
        </authorList>
    </citation>
    <scope>NUCLEOTIDE SEQUENCE [LARGE SCALE GENOMIC DNA]</scope>
    <source>
        <strain evidence="10">ATCC 38327</strain>
    </source>
</reference>
<dbReference type="SUPFAM" id="SSF48452">
    <property type="entry name" value="TPR-like"/>
    <property type="match status" value="1"/>
</dbReference>
<sequence>MSSDAEHLMAQAEKKLNAGFLSSLFSSSNRYEDAEELYTKAANQFKLAKKWKEAGDAFSKAADMQIRLGERDEAATRFVDASNAYKKVSPQDAVDSLKQAIDILTERGRFQMAAKHQKTVAEIYETDLVNLEKAMTAYETAAEWFQGEDASALANNCLTKVAHLAAQLEQYQRAIELFERIAASSLENSLTKWGVRDILLKAGLCHLASGDLVGAQRAAERYCDMDVTFAATRECGLYKSLLEALEQGDPDVFTGYVAEYDKMTKLDDWKTTLLLRIKKSMDQSFT</sequence>
<keyword evidence="10" id="KW-1185">Reference proteome</keyword>
<gene>
    <name evidence="9" type="ORF">AMAG_10973</name>
</gene>
<keyword evidence="4 7" id="KW-0931">ER-Golgi transport</keyword>
<dbReference type="GO" id="GO:0019905">
    <property type="term" value="F:syntaxin binding"/>
    <property type="evidence" value="ECO:0007669"/>
    <property type="project" value="TreeGrafter"/>
</dbReference>
<proteinExistence type="inferred from homology"/>
<evidence type="ECO:0000256" key="2">
    <source>
        <dbReference type="ARBA" id="ARBA00010050"/>
    </source>
</evidence>
<reference evidence="9 10" key="1">
    <citation type="submission" date="2009-11" db="EMBL/GenBank/DDBJ databases">
        <title>Annotation of Allomyces macrogynus ATCC 38327.</title>
        <authorList>
            <consortium name="The Broad Institute Genome Sequencing Platform"/>
            <person name="Russ C."/>
            <person name="Cuomo C."/>
            <person name="Burger G."/>
            <person name="Gray M.W."/>
            <person name="Holland P.W.H."/>
            <person name="King N."/>
            <person name="Lang F.B.F."/>
            <person name="Roger A.J."/>
            <person name="Ruiz-Trillo I."/>
            <person name="Young S.K."/>
            <person name="Zeng Q."/>
            <person name="Gargeya S."/>
            <person name="Fitzgerald M."/>
            <person name="Haas B."/>
            <person name="Abouelleil A."/>
            <person name="Alvarado L."/>
            <person name="Arachchi H.M."/>
            <person name="Berlin A."/>
            <person name="Chapman S.B."/>
            <person name="Gearin G."/>
            <person name="Goldberg J."/>
            <person name="Griggs A."/>
            <person name="Gujja S."/>
            <person name="Hansen M."/>
            <person name="Heiman D."/>
            <person name="Howarth C."/>
            <person name="Larimer J."/>
            <person name="Lui A."/>
            <person name="MacDonald P.J.P."/>
            <person name="McCowen C."/>
            <person name="Montmayeur A."/>
            <person name="Murphy C."/>
            <person name="Neiman D."/>
            <person name="Pearson M."/>
            <person name="Priest M."/>
            <person name="Roberts A."/>
            <person name="Saif S."/>
            <person name="Shea T."/>
            <person name="Sisk P."/>
            <person name="Stolte C."/>
            <person name="Sykes S."/>
            <person name="Wortman J."/>
            <person name="Nusbaum C."/>
            <person name="Birren B."/>
        </authorList>
    </citation>
    <scope>NUCLEOTIDE SEQUENCE [LARGE SCALE GENOMIC DNA]</scope>
    <source>
        <strain evidence="9 10">ATCC 38327</strain>
    </source>
</reference>